<comment type="caution">
    <text evidence="1">The sequence shown here is derived from an EMBL/GenBank/DDBJ whole genome shotgun (WGS) entry which is preliminary data.</text>
</comment>
<organism evidence="1 2">
    <name type="scientific">Pedobacter helvus</name>
    <dbReference type="NCBI Taxonomy" id="2563444"/>
    <lineage>
        <taxon>Bacteria</taxon>
        <taxon>Pseudomonadati</taxon>
        <taxon>Bacteroidota</taxon>
        <taxon>Sphingobacteriia</taxon>
        <taxon>Sphingobacteriales</taxon>
        <taxon>Sphingobacteriaceae</taxon>
        <taxon>Pedobacter</taxon>
    </lineage>
</organism>
<dbReference type="InterPro" id="IPR029056">
    <property type="entry name" value="Ribokinase-like"/>
</dbReference>
<evidence type="ECO:0000313" key="2">
    <source>
        <dbReference type="Proteomes" id="UP001517367"/>
    </source>
</evidence>
<dbReference type="SUPFAM" id="SSF53613">
    <property type="entry name" value="Ribokinase-like"/>
    <property type="match status" value="1"/>
</dbReference>
<dbReference type="Proteomes" id="UP001517367">
    <property type="component" value="Unassembled WGS sequence"/>
</dbReference>
<dbReference type="RefSeq" id="WP_138729314.1">
    <property type="nucleotide sequence ID" value="NZ_SRMP02000051.1"/>
</dbReference>
<gene>
    <name evidence="1" type="ORF">E5L68_019890</name>
</gene>
<protein>
    <submittedName>
        <fullName evidence="1">Uncharacterized protein</fullName>
    </submittedName>
</protein>
<accession>A0ABW9JMI3</accession>
<dbReference type="EMBL" id="SRMP02000051">
    <property type="protein sequence ID" value="MFN0293649.1"/>
    <property type="molecule type" value="Genomic_DNA"/>
</dbReference>
<dbReference type="Gene3D" id="3.40.1190.20">
    <property type="match status" value="1"/>
</dbReference>
<reference evidence="1 2" key="1">
    <citation type="submission" date="2024-12" db="EMBL/GenBank/DDBJ databases">
        <authorList>
            <person name="Hu S."/>
        </authorList>
    </citation>
    <scope>NUCLEOTIDE SEQUENCE [LARGE SCALE GENOMIC DNA]</scope>
    <source>
        <strain evidence="1 2">P-25</strain>
    </source>
</reference>
<name>A0ABW9JMI3_9SPHI</name>
<sequence>MESSIMSFASKFQEEKVYKTNRGVASDYLILNLSLSKKEIVTIVESAVREGKKLVLHSVPSEKLRFKMLRYISIAILDEDQLAEITKVKTESLLDIKHAMLRLYGKGVETVIIKMNDKRTLIFENETFSFLEVK</sequence>
<proteinExistence type="predicted"/>
<evidence type="ECO:0000313" key="1">
    <source>
        <dbReference type="EMBL" id="MFN0293649.1"/>
    </source>
</evidence>
<keyword evidence="2" id="KW-1185">Reference proteome</keyword>